<accession>A0A1R2CJN2</accession>
<keyword evidence="4" id="KW-1185">Reference proteome</keyword>
<dbReference type="EMBL" id="MPUH01000131">
    <property type="protein sequence ID" value="OMJ89201.1"/>
    <property type="molecule type" value="Genomic_DNA"/>
</dbReference>
<reference evidence="3 4" key="1">
    <citation type="submission" date="2016-11" db="EMBL/GenBank/DDBJ databases">
        <title>The macronuclear genome of Stentor coeruleus: a giant cell with tiny introns.</title>
        <authorList>
            <person name="Slabodnick M."/>
            <person name="Ruby J.G."/>
            <person name="Reiff S.B."/>
            <person name="Swart E.C."/>
            <person name="Gosai S."/>
            <person name="Prabakaran S."/>
            <person name="Witkowska E."/>
            <person name="Larue G.E."/>
            <person name="Fisher S."/>
            <person name="Freeman R.M."/>
            <person name="Gunawardena J."/>
            <person name="Chu W."/>
            <person name="Stover N.A."/>
            <person name="Gregory B.D."/>
            <person name="Nowacki M."/>
            <person name="Derisi J."/>
            <person name="Roy S.W."/>
            <person name="Marshall W.F."/>
            <person name="Sood P."/>
        </authorList>
    </citation>
    <scope>NUCLEOTIDE SEQUENCE [LARGE SCALE GENOMIC DNA]</scope>
    <source>
        <strain evidence="3">WM001</strain>
    </source>
</reference>
<dbReference type="PANTHER" id="PTHR38150:SF1">
    <property type="entry name" value="PFU DOMAIN-CONTAINING PROTEIN"/>
    <property type="match status" value="1"/>
</dbReference>
<feature type="region of interest" description="Disordered" evidence="2">
    <location>
        <begin position="640"/>
        <end position="694"/>
    </location>
</feature>
<evidence type="ECO:0000313" key="3">
    <source>
        <dbReference type="EMBL" id="OMJ89201.1"/>
    </source>
</evidence>
<feature type="region of interest" description="Disordered" evidence="2">
    <location>
        <begin position="96"/>
        <end position="138"/>
    </location>
</feature>
<evidence type="ECO:0000256" key="1">
    <source>
        <dbReference type="SAM" id="Coils"/>
    </source>
</evidence>
<feature type="coiled-coil region" evidence="1">
    <location>
        <begin position="155"/>
        <end position="233"/>
    </location>
</feature>
<dbReference type="OrthoDB" id="299068at2759"/>
<sequence>MDDSVAVKDSPAVVEEKLQGSGSGRAEVPKSTQDKEDNKQSKPQSQKKKLKKSTDNNFKFEIPKMKGIPILNKYTVNPNTFDLNYLLNPDVQKSAQSGHRFIQSSNGTQSNKNLGNHKSPTQKTIANNQNNGNSKSNKELSTIAILEKKYASDIEERFYKKAKQTEEKIKAWKEQKEQEEKSGCTFKPQIKAKRENKTYNEYYEYMKEHVQKKENKIKSIKEEEIKNQEKNAENFHQPKLCEKSLQMIARKSDLEESAFDRLHKQYKSASRKSINTVSREFLVSDFKNENSSLFQPTVNKKSQMLNRSDPVEKILYDDALRRIGKDKNPPIPTISKYITSKSEKVLIDKLKRDFEEAFISISSDTSTEINYTKMIELFKSMYFIKDELKKEDERLLLLDSWKILSIEGDSYCRKPSILVFIIAVMGFYEDWMSVSDENRLALTNCDANKIHAKFDLFYTNRVSVINKSTVNKSYKTNYDYSFHPQTVMESESLAKNWRSQNRAGGKIEDVLLAEKAKTQKKLEEKRLELEEHALDECSFQPIIEQMPEEWRVYGQYEKEDLTSEYFKIMNDPKFQNTHKGVALHDLAKVMKQRKDEKSNTTKKIKEEKELEDCTFSPKLKERIFPKDYLPCEFKPKPLYEKPEKSSFNEGSERSPRMSEKSPRMSEKSPRMSEKSPKMSEKSPRMSEKGEKFASDDKIKAYNDLKKLAEENVVKTKWPELVSNNEGVAVFSIKLPKSTERFEFNINNDDPASRVMEFSKIHGLKKEEEYRLVKELTLLKTLN</sequence>
<proteinExistence type="predicted"/>
<name>A0A1R2CJN2_9CILI</name>
<gene>
    <name evidence="3" type="ORF">SteCoe_8677</name>
</gene>
<feature type="region of interest" description="Disordered" evidence="2">
    <location>
        <begin position="1"/>
        <end position="59"/>
    </location>
</feature>
<feature type="compositionally biased region" description="Polar residues" evidence="2">
    <location>
        <begin position="96"/>
        <end position="126"/>
    </location>
</feature>
<evidence type="ECO:0000313" key="4">
    <source>
        <dbReference type="Proteomes" id="UP000187209"/>
    </source>
</evidence>
<evidence type="ECO:0000256" key="2">
    <source>
        <dbReference type="SAM" id="MobiDB-lite"/>
    </source>
</evidence>
<keyword evidence="1" id="KW-0175">Coiled coil</keyword>
<protein>
    <submittedName>
        <fullName evidence="3">Uncharacterized protein</fullName>
    </submittedName>
</protein>
<dbReference type="Proteomes" id="UP000187209">
    <property type="component" value="Unassembled WGS sequence"/>
</dbReference>
<organism evidence="3 4">
    <name type="scientific">Stentor coeruleus</name>
    <dbReference type="NCBI Taxonomy" id="5963"/>
    <lineage>
        <taxon>Eukaryota</taxon>
        <taxon>Sar</taxon>
        <taxon>Alveolata</taxon>
        <taxon>Ciliophora</taxon>
        <taxon>Postciliodesmatophora</taxon>
        <taxon>Heterotrichea</taxon>
        <taxon>Heterotrichida</taxon>
        <taxon>Stentoridae</taxon>
        <taxon>Stentor</taxon>
    </lineage>
</organism>
<dbReference type="PANTHER" id="PTHR38150">
    <property type="entry name" value="EF-HAND DOMAIN-CONTAINING PROTEIN"/>
    <property type="match status" value="1"/>
</dbReference>
<comment type="caution">
    <text evidence="3">The sequence shown here is derived from an EMBL/GenBank/DDBJ whole genome shotgun (WGS) entry which is preliminary data.</text>
</comment>
<dbReference type="AlphaFoldDB" id="A0A1R2CJN2"/>